<dbReference type="EMBL" id="LJCO01000083">
    <property type="protein sequence ID" value="KPV42089.1"/>
    <property type="molecule type" value="Genomic_DNA"/>
</dbReference>
<comment type="caution">
    <text evidence="1">The sequence shown here is derived from an EMBL/GenBank/DDBJ whole genome shotgun (WGS) entry which is preliminary data.</text>
</comment>
<evidence type="ECO:0000313" key="2">
    <source>
        <dbReference type="Proteomes" id="UP000050482"/>
    </source>
</evidence>
<accession>A0A0P9EHI8</accession>
<proteinExistence type="predicted"/>
<reference evidence="1 2" key="1">
    <citation type="submission" date="2015-09" db="EMBL/GenBank/DDBJ databases">
        <title>Draft genome sequence of Alicyclobacillus ferrooxydans DSM 22381.</title>
        <authorList>
            <person name="Hemp J."/>
        </authorList>
    </citation>
    <scope>NUCLEOTIDE SEQUENCE [LARGE SCALE GENOMIC DNA]</scope>
    <source>
        <strain evidence="1 2">TC-34</strain>
    </source>
</reference>
<sequence>MIGTEPAYCARNPHMNSKKVKEGISLFQCPLCGELLEALTNVHCVTKHQLSKRELIARHGSAKYVAPRITREVQEWIRDAQIISKADFEVAQAAARNQFSRGLAR</sequence>
<keyword evidence="2" id="KW-1185">Reference proteome</keyword>
<organism evidence="1 2">
    <name type="scientific">Alicyclobacillus ferrooxydans</name>
    <dbReference type="NCBI Taxonomy" id="471514"/>
    <lineage>
        <taxon>Bacteria</taxon>
        <taxon>Bacillati</taxon>
        <taxon>Bacillota</taxon>
        <taxon>Bacilli</taxon>
        <taxon>Bacillales</taxon>
        <taxon>Alicyclobacillaceae</taxon>
        <taxon>Alicyclobacillus</taxon>
    </lineage>
</organism>
<dbReference type="Proteomes" id="UP000050482">
    <property type="component" value="Unassembled WGS sequence"/>
</dbReference>
<evidence type="ECO:0000313" key="1">
    <source>
        <dbReference type="EMBL" id="KPV42089.1"/>
    </source>
</evidence>
<protein>
    <submittedName>
        <fullName evidence="1">Uncharacterized protein</fullName>
    </submittedName>
</protein>
<name>A0A0P9EHI8_9BACL</name>
<gene>
    <name evidence="1" type="ORF">AN477_19340</name>
</gene>
<dbReference type="PATRIC" id="fig|471514.4.peg.3970"/>
<dbReference type="AlphaFoldDB" id="A0A0P9EHI8"/>